<feature type="domain" description="Amidase" evidence="5">
    <location>
        <begin position="72"/>
        <end position="533"/>
    </location>
</feature>
<evidence type="ECO:0000313" key="7">
    <source>
        <dbReference type="Proteomes" id="UP001497600"/>
    </source>
</evidence>
<dbReference type="PANTHER" id="PTHR46072">
    <property type="entry name" value="AMIDASE-RELATED-RELATED"/>
    <property type="match status" value="1"/>
</dbReference>
<reference evidence="6 7" key="1">
    <citation type="submission" date="2024-01" db="EMBL/GenBank/DDBJ databases">
        <authorList>
            <consortium name="Genoscope - CEA"/>
            <person name="William W."/>
        </authorList>
    </citation>
    <scope>NUCLEOTIDE SEQUENCE [LARGE SCALE GENOMIC DNA]</scope>
    <source>
        <strain evidence="6 7">29B2s-10</strain>
    </source>
</reference>
<evidence type="ECO:0000259" key="5">
    <source>
        <dbReference type="Pfam" id="PF01425"/>
    </source>
</evidence>
<keyword evidence="4" id="KW-0378">Hydrolase</keyword>
<comment type="catalytic activity">
    <reaction evidence="1">
        <text>a monocarboxylic acid amide + H2O = a monocarboxylate + NH4(+)</text>
        <dbReference type="Rhea" id="RHEA:12020"/>
        <dbReference type="ChEBI" id="CHEBI:15377"/>
        <dbReference type="ChEBI" id="CHEBI:28938"/>
        <dbReference type="ChEBI" id="CHEBI:35757"/>
        <dbReference type="ChEBI" id="CHEBI:83628"/>
        <dbReference type="EC" id="3.5.1.4"/>
    </reaction>
</comment>
<dbReference type="InterPro" id="IPR020556">
    <property type="entry name" value="Amidase_CS"/>
</dbReference>
<dbReference type="PANTHER" id="PTHR46072:SF11">
    <property type="entry name" value="AMIDASE-RELATED"/>
    <property type="match status" value="1"/>
</dbReference>
<dbReference type="SUPFAM" id="SSF75304">
    <property type="entry name" value="Amidase signature (AS) enzymes"/>
    <property type="match status" value="1"/>
</dbReference>
<dbReference type="InterPro" id="IPR036928">
    <property type="entry name" value="AS_sf"/>
</dbReference>
<accession>A0ABP0E529</accession>
<evidence type="ECO:0000256" key="1">
    <source>
        <dbReference type="ARBA" id="ARBA00001311"/>
    </source>
</evidence>
<dbReference type="Pfam" id="PF01425">
    <property type="entry name" value="Amidase"/>
    <property type="match status" value="1"/>
</dbReference>
<proteinExistence type="inferred from homology"/>
<dbReference type="EMBL" id="OZ004253">
    <property type="protein sequence ID" value="CAK7891813.1"/>
    <property type="molecule type" value="Genomic_DNA"/>
</dbReference>
<protein>
    <recommendedName>
        <fullName evidence="3">amidase</fullName>
        <ecNumber evidence="3">3.5.1.4</ecNumber>
    </recommendedName>
</protein>
<gene>
    <name evidence="6" type="ORF">CAAN4_A00210</name>
</gene>
<dbReference type="Proteomes" id="UP001497600">
    <property type="component" value="Chromosome A"/>
</dbReference>
<name>A0ABP0E529_9ASCO</name>
<organism evidence="6 7">
    <name type="scientific">[Candida] anglica</name>
    <dbReference type="NCBI Taxonomy" id="148631"/>
    <lineage>
        <taxon>Eukaryota</taxon>
        <taxon>Fungi</taxon>
        <taxon>Dikarya</taxon>
        <taxon>Ascomycota</taxon>
        <taxon>Saccharomycotina</taxon>
        <taxon>Pichiomycetes</taxon>
        <taxon>Debaryomycetaceae</taxon>
        <taxon>Kurtzmaniella</taxon>
    </lineage>
</organism>
<dbReference type="EC" id="3.5.1.4" evidence="3"/>
<evidence type="ECO:0000256" key="4">
    <source>
        <dbReference type="ARBA" id="ARBA00022801"/>
    </source>
</evidence>
<dbReference type="PROSITE" id="PS00571">
    <property type="entry name" value="AMIDASES"/>
    <property type="match status" value="1"/>
</dbReference>
<evidence type="ECO:0000256" key="2">
    <source>
        <dbReference type="ARBA" id="ARBA00009199"/>
    </source>
</evidence>
<evidence type="ECO:0000256" key="3">
    <source>
        <dbReference type="ARBA" id="ARBA00012922"/>
    </source>
</evidence>
<comment type="similarity">
    <text evidence="2">Belongs to the amidase family.</text>
</comment>
<keyword evidence="7" id="KW-1185">Reference proteome</keyword>
<sequence>MTWEETAKAKKNKVDSGIPKEWSLKSIPNSEELRSTNEYIEGKLNGSEVKITNSTIVQLSEQISLGNLSALEVTRAFCHRAALAHQLTTCCSEIFFERAYKKAEELDEYFRKNGKTVGPLHGVPISLKDQVNLEGIDSAIGYVSLVNKPKTKDEVSNIAKILEDAGAVFYVKTTTSMAMVSCCTSSNIYGVTLNPFNRNLSSGGSSGGEGALVGAKGSPLGFGTDIGGSIRIPSTFQGLFGLRGCSNRLPYCNVTNSFAHAPVLASVIGPMARDLDDLKLVTKLIIDSKPWVYDPKVPPIPWREVVDYPKKLSFGIITGNGESKLHPPVRRALELARQALISQGHEVIEWKPPLSLSECRDLAGIIFGTDGYQEIADECANSGEPIMEEVLSFGGGGDTLPPGISHIHEYWEMGKFRYEYQQKVDEYWLSTASQTSTGRPIDGIISPIWESCSFKAEDIGLFSLCYTDTFNILDYSSITVPITTADKDIDLKDSSYDPISDHDKAIQDYYDAELYHGTPAGVQMITPRYEEERAIHLASVLRDSLK</sequence>
<dbReference type="InterPro" id="IPR023631">
    <property type="entry name" value="Amidase_dom"/>
</dbReference>
<evidence type="ECO:0000313" key="6">
    <source>
        <dbReference type="EMBL" id="CAK7891813.1"/>
    </source>
</evidence>
<dbReference type="PIRSF" id="PIRSF001221">
    <property type="entry name" value="Amidase_fungi"/>
    <property type="match status" value="1"/>
</dbReference>
<dbReference type="Gene3D" id="3.90.1300.10">
    <property type="entry name" value="Amidase signature (AS) domain"/>
    <property type="match status" value="1"/>
</dbReference>